<evidence type="ECO:0000256" key="1">
    <source>
        <dbReference type="ARBA" id="ARBA00004651"/>
    </source>
</evidence>
<reference evidence="10 11" key="1">
    <citation type="journal article" date="2015" name="Nature">
        <title>rRNA introns, odd ribosomes, and small enigmatic genomes across a large radiation of phyla.</title>
        <authorList>
            <person name="Brown C.T."/>
            <person name="Hug L.A."/>
            <person name="Thomas B.C."/>
            <person name="Sharon I."/>
            <person name="Castelle C.J."/>
            <person name="Singh A."/>
            <person name="Wilkins M.J."/>
            <person name="Williams K.H."/>
            <person name="Banfield J.F."/>
        </authorList>
    </citation>
    <scope>NUCLEOTIDE SEQUENCE [LARGE SCALE GENOMIC DNA]</scope>
</reference>
<evidence type="ECO:0000256" key="7">
    <source>
        <dbReference type="ARBA" id="ARBA00023136"/>
    </source>
</evidence>
<dbReference type="PANTHER" id="PTHR33908">
    <property type="entry name" value="MANNOSYLTRANSFERASE YKCB-RELATED"/>
    <property type="match status" value="1"/>
</dbReference>
<dbReference type="AlphaFoldDB" id="A0A0G1HE89"/>
<evidence type="ECO:0000313" key="10">
    <source>
        <dbReference type="EMBL" id="KKT45666.1"/>
    </source>
</evidence>
<keyword evidence="7 8" id="KW-0472">Membrane</keyword>
<keyword evidence="3" id="KW-0328">Glycosyltransferase</keyword>
<dbReference type="GO" id="GO:0009103">
    <property type="term" value="P:lipopolysaccharide biosynthetic process"/>
    <property type="evidence" value="ECO:0007669"/>
    <property type="project" value="UniProtKB-ARBA"/>
</dbReference>
<evidence type="ECO:0000256" key="8">
    <source>
        <dbReference type="SAM" id="Phobius"/>
    </source>
</evidence>
<sequence length="706" mass="80685">MKSIKKISFYNKLFLGLVVFHLVFYAVFRHLYTAPQTFDSAGHMALAFKFAHLFGDFLTGGETTLYDILTTSFYYPPLLHWVGGLVTLVFGKSFNLMLYLVFLSFLGCLVLIRKIVLELGFGEKVAFYSAFFYSFFPFVADQSRLFHTDIPMSFFLLLSLYFLIKSGGFRSTRYSILFFVSAGLGMLIRWFVPFYLAVPVLYVLYLSLWRDRAVKQVLPQLLLGSVVFLAISLPWYLANLELFRIVSAFFAQGEKDDPQVFLSLENLTYYFKNISGFQIFFIPFVLSIVALIKFYKVNKKGTALVILEILLIYALFTVVKNKNSRYVLGFLPVFGFLAAYGFSLMSKKIFKIVVCGFCLLGFFYTSFNQVPARSMEGAAWGVLLAGPFYDNLYIYPYVFSYRTSQMDVEKLLTDVYFQAGGAGIKPVGLASSVDSEAVSLANLELARTYLGYDDLFFTTPYFRERLFESDYELIKYLRDRGTSFLFDSDYAGPDNHRHYGILVQLGEFARNYGTYWFDKTTVYDYSGNEIRVLRRKAFNTAFPVDTCRMFDTKEGSLTLQADPLASLVIFTPSFNYSGISRAYEPQTTRILELNNFGTELANYEVANLSAPVSVCHRIGTEVKLVKEISKALIAKDSKCGQNSCTSLVHSKYGLNGVLEEKRYSKEDFEGRGLAKFAKQARIYPYYEEYYSLKKDILDELARHGTN</sequence>
<dbReference type="InterPro" id="IPR050297">
    <property type="entry name" value="LipidA_mod_glycosyltrf_83"/>
</dbReference>
<dbReference type="GO" id="GO:0005886">
    <property type="term" value="C:plasma membrane"/>
    <property type="evidence" value="ECO:0007669"/>
    <property type="project" value="UniProtKB-SubCell"/>
</dbReference>
<comment type="subcellular location">
    <subcellularLocation>
        <location evidence="1">Cell membrane</location>
        <topology evidence="1">Multi-pass membrane protein</topology>
    </subcellularLocation>
</comment>
<feature type="transmembrane region" description="Helical" evidence="8">
    <location>
        <begin position="326"/>
        <end position="343"/>
    </location>
</feature>
<feature type="transmembrane region" description="Helical" evidence="8">
    <location>
        <begin position="301"/>
        <end position="319"/>
    </location>
</feature>
<feature type="transmembrane region" description="Helical" evidence="8">
    <location>
        <begin position="146"/>
        <end position="164"/>
    </location>
</feature>
<feature type="transmembrane region" description="Helical" evidence="8">
    <location>
        <begin position="9"/>
        <end position="28"/>
    </location>
</feature>
<keyword evidence="4 10" id="KW-0808">Transferase</keyword>
<evidence type="ECO:0000256" key="2">
    <source>
        <dbReference type="ARBA" id="ARBA00022475"/>
    </source>
</evidence>
<dbReference type="EMBL" id="LCIA01000002">
    <property type="protein sequence ID" value="KKT45666.1"/>
    <property type="molecule type" value="Genomic_DNA"/>
</dbReference>
<comment type="caution">
    <text evidence="10">The sequence shown here is derived from an EMBL/GenBank/DDBJ whole genome shotgun (WGS) entry which is preliminary data.</text>
</comment>
<evidence type="ECO:0000256" key="6">
    <source>
        <dbReference type="ARBA" id="ARBA00022989"/>
    </source>
</evidence>
<dbReference type="Proteomes" id="UP000034128">
    <property type="component" value="Unassembled WGS sequence"/>
</dbReference>
<keyword evidence="5 8" id="KW-0812">Transmembrane</keyword>
<keyword evidence="6 8" id="KW-1133">Transmembrane helix</keyword>
<proteinExistence type="predicted"/>
<protein>
    <submittedName>
        <fullName evidence="10">UDP-phosphate alpha-4-amino-4-deoxy-L-arabinose arabinosyl transferase</fullName>
    </submittedName>
</protein>
<evidence type="ECO:0000256" key="4">
    <source>
        <dbReference type="ARBA" id="ARBA00022679"/>
    </source>
</evidence>
<feature type="transmembrane region" description="Helical" evidence="8">
    <location>
        <begin position="73"/>
        <end position="90"/>
    </location>
</feature>
<organism evidence="10 11">
    <name type="scientific">candidate division WWE3 bacterium GW2011_GWA2_44_16</name>
    <dbReference type="NCBI Taxonomy" id="1619110"/>
    <lineage>
        <taxon>Bacteria</taxon>
        <taxon>Katanobacteria</taxon>
    </lineage>
</organism>
<gene>
    <name evidence="10" type="ORF">UW36_C0002G0053</name>
</gene>
<evidence type="ECO:0000313" key="11">
    <source>
        <dbReference type="Proteomes" id="UP000034128"/>
    </source>
</evidence>
<feature type="transmembrane region" description="Helical" evidence="8">
    <location>
        <begin position="349"/>
        <end position="367"/>
    </location>
</feature>
<accession>A0A0G1HE89</accession>
<evidence type="ECO:0000256" key="5">
    <source>
        <dbReference type="ARBA" id="ARBA00022692"/>
    </source>
</evidence>
<name>A0A0G1HE89_UNCKA</name>
<feature type="transmembrane region" description="Helical" evidence="8">
    <location>
        <begin position="217"/>
        <end position="237"/>
    </location>
</feature>
<dbReference type="GO" id="GO:0016763">
    <property type="term" value="F:pentosyltransferase activity"/>
    <property type="evidence" value="ECO:0007669"/>
    <property type="project" value="TreeGrafter"/>
</dbReference>
<feature type="transmembrane region" description="Helical" evidence="8">
    <location>
        <begin position="96"/>
        <end position="113"/>
    </location>
</feature>
<feature type="transmembrane region" description="Helical" evidence="8">
    <location>
        <begin position="176"/>
        <end position="205"/>
    </location>
</feature>
<feature type="domain" description="Glycosyltransferase RgtA/B/C/D-like" evidence="9">
    <location>
        <begin position="76"/>
        <end position="235"/>
    </location>
</feature>
<feature type="transmembrane region" description="Helical" evidence="8">
    <location>
        <begin position="277"/>
        <end position="295"/>
    </location>
</feature>
<keyword evidence="2" id="KW-1003">Cell membrane</keyword>
<feature type="transmembrane region" description="Helical" evidence="8">
    <location>
        <begin position="379"/>
        <end position="398"/>
    </location>
</feature>
<evidence type="ECO:0000259" key="9">
    <source>
        <dbReference type="Pfam" id="PF13231"/>
    </source>
</evidence>
<dbReference type="InterPro" id="IPR038731">
    <property type="entry name" value="RgtA/B/C-like"/>
</dbReference>
<evidence type="ECO:0000256" key="3">
    <source>
        <dbReference type="ARBA" id="ARBA00022676"/>
    </source>
</evidence>
<dbReference type="PANTHER" id="PTHR33908:SF11">
    <property type="entry name" value="MEMBRANE PROTEIN"/>
    <property type="match status" value="1"/>
</dbReference>
<dbReference type="STRING" id="1619110.UW36_C0002G0053"/>
<dbReference type="Pfam" id="PF13231">
    <property type="entry name" value="PMT_2"/>
    <property type="match status" value="1"/>
</dbReference>